<proteinExistence type="predicted"/>
<evidence type="ECO:0000313" key="2">
    <source>
        <dbReference type="EMBL" id="PZA19736.1"/>
    </source>
</evidence>
<comment type="caution">
    <text evidence="2">The sequence shown here is derived from an EMBL/GenBank/DDBJ whole genome shotgun (WGS) entry which is preliminary data.</text>
</comment>
<gene>
    <name evidence="2" type="ORF">DMO24_19190</name>
</gene>
<protein>
    <submittedName>
        <fullName evidence="2">Uncharacterized protein</fullName>
    </submittedName>
</protein>
<dbReference type="Proteomes" id="UP000247602">
    <property type="component" value="Unassembled WGS sequence"/>
</dbReference>
<evidence type="ECO:0000313" key="3">
    <source>
        <dbReference type="Proteomes" id="UP000247602"/>
    </source>
</evidence>
<keyword evidence="3" id="KW-1185">Reference proteome</keyword>
<evidence type="ECO:0000256" key="1">
    <source>
        <dbReference type="SAM" id="MobiDB-lite"/>
    </source>
</evidence>
<name>A0A323V8U6_9ACTN</name>
<feature type="region of interest" description="Disordered" evidence="1">
    <location>
        <begin position="138"/>
        <end position="160"/>
    </location>
</feature>
<sequence length="160" mass="16571">MRGPAAVAVPVEGLLGDGVRLGVGELRVGCPRSRFGELVGEQPDVVGVRRARTGQPQPRLGDVRVDVERPDVDGAGHPLTVVVVEGEPVLLGEQVVLDLLDLRCGEPPSPVPAVDVGGRRHDVGDVVGVGPDHLVGPLGPDLGTHRAGRPHAGPTGLHQR</sequence>
<organism evidence="2 3">
    <name type="scientific">Modestobacter versicolor</name>
    <dbReference type="NCBI Taxonomy" id="429133"/>
    <lineage>
        <taxon>Bacteria</taxon>
        <taxon>Bacillati</taxon>
        <taxon>Actinomycetota</taxon>
        <taxon>Actinomycetes</taxon>
        <taxon>Geodermatophilales</taxon>
        <taxon>Geodermatophilaceae</taxon>
        <taxon>Modestobacter</taxon>
    </lineage>
</organism>
<accession>A0A323V8U6</accession>
<dbReference type="AlphaFoldDB" id="A0A323V8U6"/>
<feature type="non-terminal residue" evidence="2">
    <location>
        <position position="160"/>
    </location>
</feature>
<reference evidence="2 3" key="1">
    <citation type="submission" date="2018-06" db="EMBL/GenBank/DDBJ databases">
        <title>Draft genome sequence of Modestobacter versicolor CP153-2.</title>
        <authorList>
            <person name="Gundlapally S.R."/>
        </authorList>
    </citation>
    <scope>NUCLEOTIDE SEQUENCE [LARGE SCALE GENOMIC DNA]</scope>
    <source>
        <strain evidence="2 3">CP153-2</strain>
    </source>
</reference>
<dbReference type="EMBL" id="QKNV01000279">
    <property type="protein sequence ID" value="PZA19736.1"/>
    <property type="molecule type" value="Genomic_DNA"/>
</dbReference>